<dbReference type="AlphaFoldDB" id="A0AA38NUU4"/>
<dbReference type="Proteomes" id="UP001163846">
    <property type="component" value="Unassembled WGS sequence"/>
</dbReference>
<feature type="compositionally biased region" description="Low complexity" evidence="1">
    <location>
        <begin position="155"/>
        <end position="166"/>
    </location>
</feature>
<gene>
    <name evidence="2" type="ORF">F5878DRAFT_678424</name>
</gene>
<proteinExistence type="predicted"/>
<keyword evidence="3" id="KW-1185">Reference proteome</keyword>
<comment type="caution">
    <text evidence="2">The sequence shown here is derived from an EMBL/GenBank/DDBJ whole genome shotgun (WGS) entry which is preliminary data.</text>
</comment>
<dbReference type="EMBL" id="MU807894">
    <property type="protein sequence ID" value="KAJ3831035.1"/>
    <property type="molecule type" value="Genomic_DNA"/>
</dbReference>
<sequence>MIAKYLLTKFPTPATDADYAKVKVLKDIGEMVASGAIRDSTNENYVSPYYRLGLYGLLKLHDVKHDQRALDVSLAWFRTRLQDVFPNADLGEGGSHTRIDSMPSGTSVDVAGIAFPYSTLTQADASSTIRGSSFPVAGGAQTPKMDHSLHTKDPSNTTTSHLSSTLAPTGNDSTKNETSVNATTKTLEPRKRLDSLKSLNPSTRASIMARGHAVERCYGAGLSPSTAVQIESYPRLTLLNSLPAAVFIARFR</sequence>
<feature type="region of interest" description="Disordered" evidence="1">
    <location>
        <begin position="131"/>
        <end position="182"/>
    </location>
</feature>
<reference evidence="2" key="1">
    <citation type="submission" date="2022-08" db="EMBL/GenBank/DDBJ databases">
        <authorList>
            <consortium name="DOE Joint Genome Institute"/>
            <person name="Min B."/>
            <person name="Riley R."/>
            <person name="Sierra-Patev S."/>
            <person name="Naranjo-Ortiz M."/>
            <person name="Looney B."/>
            <person name="Konkel Z."/>
            <person name="Slot J.C."/>
            <person name="Sakamoto Y."/>
            <person name="Steenwyk J.L."/>
            <person name="Rokas A."/>
            <person name="Carro J."/>
            <person name="Camarero S."/>
            <person name="Ferreira P."/>
            <person name="Molpeceres G."/>
            <person name="Ruiz-Duenas F.J."/>
            <person name="Serrano A."/>
            <person name="Henrissat B."/>
            <person name="Drula E."/>
            <person name="Hughes K.W."/>
            <person name="Mata J.L."/>
            <person name="Ishikawa N.K."/>
            <person name="Vargas-Isla R."/>
            <person name="Ushijima S."/>
            <person name="Smith C.A."/>
            <person name="Ahrendt S."/>
            <person name="Andreopoulos W."/>
            <person name="He G."/>
            <person name="Labutti K."/>
            <person name="Lipzen A."/>
            <person name="Ng V."/>
            <person name="Sandor L."/>
            <person name="Barry K."/>
            <person name="Martinez A.T."/>
            <person name="Xiao Y."/>
            <person name="Gibbons J.G."/>
            <person name="Terashima K."/>
            <person name="Hibbett D.S."/>
            <person name="Grigoriev I.V."/>
        </authorList>
    </citation>
    <scope>NUCLEOTIDE SEQUENCE</scope>
    <source>
        <strain evidence="2">TFB9207</strain>
    </source>
</reference>
<organism evidence="2 3">
    <name type="scientific">Lentinula raphanica</name>
    <dbReference type="NCBI Taxonomy" id="153919"/>
    <lineage>
        <taxon>Eukaryota</taxon>
        <taxon>Fungi</taxon>
        <taxon>Dikarya</taxon>
        <taxon>Basidiomycota</taxon>
        <taxon>Agaricomycotina</taxon>
        <taxon>Agaricomycetes</taxon>
        <taxon>Agaricomycetidae</taxon>
        <taxon>Agaricales</taxon>
        <taxon>Marasmiineae</taxon>
        <taxon>Omphalotaceae</taxon>
        <taxon>Lentinula</taxon>
    </lineage>
</organism>
<evidence type="ECO:0000256" key="1">
    <source>
        <dbReference type="SAM" id="MobiDB-lite"/>
    </source>
</evidence>
<protein>
    <submittedName>
        <fullName evidence="2">Uncharacterized protein</fullName>
    </submittedName>
</protein>
<name>A0AA38NUU4_9AGAR</name>
<feature type="compositionally biased region" description="Basic and acidic residues" evidence="1">
    <location>
        <begin position="144"/>
        <end position="153"/>
    </location>
</feature>
<evidence type="ECO:0000313" key="2">
    <source>
        <dbReference type="EMBL" id="KAJ3831035.1"/>
    </source>
</evidence>
<evidence type="ECO:0000313" key="3">
    <source>
        <dbReference type="Proteomes" id="UP001163846"/>
    </source>
</evidence>
<feature type="compositionally biased region" description="Polar residues" evidence="1">
    <location>
        <begin position="167"/>
        <end position="182"/>
    </location>
</feature>
<accession>A0AA38NUU4</accession>